<keyword evidence="15" id="KW-1185">Reference proteome</keyword>
<sequence>MADVIQMHFTTADYVIFALLLVASAGIGLFYAFSGGRQRTTQEFLMADRSMSCLPVSLSLLATFQSAVAILGAPSEVYTYGTQYWFLGCSYFLGLLIPAHVFIPVFYRLRLSSAYEYLELRFNKTVRICGTVTFIFQMVIYMGVVLYAPALALNAAFSSVEVSRWHHGAVVELHMVQEEPGLLPLPQEDCEKAYFKMDNVLIDDRRIHVDFSQSVSKIKWKGKGGKYTKEDFKDYEKSTENRSKLAFKDQARSQQDSSYDLLIEEEEEEESSPQHKEKRHRHRDDEDGRKSKKHKRRSTSRDREHKRSKGRDRQDDHSRDSRHGERSHHSSKKMRK</sequence>
<keyword evidence="7" id="KW-0915">Sodium</keyword>
<feature type="transmembrane region" description="Helical" evidence="13">
    <location>
        <begin position="53"/>
        <end position="72"/>
    </location>
</feature>
<comment type="similarity">
    <text evidence="2 11">Belongs to the sodium:solute symporter (SSF) (TC 2.A.21) family.</text>
</comment>
<evidence type="ECO:0000256" key="1">
    <source>
        <dbReference type="ARBA" id="ARBA00004651"/>
    </source>
</evidence>
<dbReference type="PROSITE" id="PS50283">
    <property type="entry name" value="NA_SOLUT_SYMP_3"/>
    <property type="match status" value="1"/>
</dbReference>
<reference evidence="14 15" key="1">
    <citation type="submission" date="2019-04" db="EMBL/GenBank/DDBJ databases">
        <title>The sequence and de novo assembly of Takifugu bimaculatus genome using PacBio and Hi-C technologies.</title>
        <authorList>
            <person name="Xu P."/>
            <person name="Liu B."/>
            <person name="Zhou Z."/>
        </authorList>
    </citation>
    <scope>NUCLEOTIDE SEQUENCE [LARGE SCALE GENOMIC DNA]</scope>
    <source>
        <strain evidence="14">TB-2018</strain>
        <tissue evidence="14">Muscle</tissue>
    </source>
</reference>
<protein>
    <recommendedName>
        <fullName evidence="16">Sodium-dependent multivitamin transporter</fullName>
    </recommendedName>
</protein>
<dbReference type="PANTHER" id="PTHR42985">
    <property type="entry name" value="SODIUM-COUPLED MONOCARBOXYLATE TRANSPORTER"/>
    <property type="match status" value="1"/>
</dbReference>
<evidence type="ECO:0000256" key="12">
    <source>
        <dbReference type="SAM" id="MobiDB-lite"/>
    </source>
</evidence>
<keyword evidence="8" id="KW-0406">Ion transport</keyword>
<dbReference type="Gene3D" id="1.20.1730.10">
    <property type="entry name" value="Sodium/glucose cotransporter"/>
    <property type="match status" value="1"/>
</dbReference>
<evidence type="ECO:0000256" key="9">
    <source>
        <dbReference type="ARBA" id="ARBA00023136"/>
    </source>
</evidence>
<feature type="transmembrane region" description="Helical" evidence="13">
    <location>
        <begin position="128"/>
        <end position="148"/>
    </location>
</feature>
<gene>
    <name evidence="14" type="ORF">fugu_017287</name>
</gene>
<evidence type="ECO:0000313" key="15">
    <source>
        <dbReference type="Proteomes" id="UP000516260"/>
    </source>
</evidence>
<keyword evidence="6 13" id="KW-1133">Transmembrane helix</keyword>
<keyword evidence="10" id="KW-0739">Sodium transport</keyword>
<dbReference type="EMBL" id="SWLE01000011">
    <property type="protein sequence ID" value="TNM94528.1"/>
    <property type="molecule type" value="Genomic_DNA"/>
</dbReference>
<dbReference type="Pfam" id="PF00474">
    <property type="entry name" value="SSF"/>
    <property type="match status" value="1"/>
</dbReference>
<dbReference type="InterPro" id="IPR038377">
    <property type="entry name" value="Na/Glc_symporter_sf"/>
</dbReference>
<comment type="caution">
    <text evidence="14">The sequence shown here is derived from an EMBL/GenBank/DDBJ whole genome shotgun (WGS) entry which is preliminary data.</text>
</comment>
<feature type="transmembrane region" description="Helical" evidence="13">
    <location>
        <begin position="84"/>
        <end position="107"/>
    </location>
</feature>
<proteinExistence type="inferred from homology"/>
<evidence type="ECO:0000256" key="8">
    <source>
        <dbReference type="ARBA" id="ARBA00023065"/>
    </source>
</evidence>
<evidence type="ECO:0000256" key="11">
    <source>
        <dbReference type="RuleBase" id="RU362091"/>
    </source>
</evidence>
<feature type="transmembrane region" description="Helical" evidence="13">
    <location>
        <begin position="14"/>
        <end position="33"/>
    </location>
</feature>
<dbReference type="InterPro" id="IPR001734">
    <property type="entry name" value="Na/solute_symporter"/>
</dbReference>
<evidence type="ECO:0000256" key="13">
    <source>
        <dbReference type="SAM" id="Phobius"/>
    </source>
</evidence>
<dbReference type="AlphaFoldDB" id="A0A4Z2BS41"/>
<keyword evidence="5 13" id="KW-0812">Transmembrane</keyword>
<evidence type="ECO:0000256" key="2">
    <source>
        <dbReference type="ARBA" id="ARBA00006434"/>
    </source>
</evidence>
<keyword evidence="3" id="KW-0813">Transport</keyword>
<feature type="compositionally biased region" description="Acidic residues" evidence="12">
    <location>
        <begin position="262"/>
        <end position="271"/>
    </location>
</feature>
<dbReference type="GO" id="GO:0005886">
    <property type="term" value="C:plasma membrane"/>
    <property type="evidence" value="ECO:0007669"/>
    <property type="project" value="UniProtKB-SubCell"/>
</dbReference>
<feature type="region of interest" description="Disordered" evidence="12">
    <location>
        <begin position="232"/>
        <end position="336"/>
    </location>
</feature>
<evidence type="ECO:0000256" key="7">
    <source>
        <dbReference type="ARBA" id="ARBA00023053"/>
    </source>
</evidence>
<organism evidence="14 15">
    <name type="scientific">Takifugu bimaculatus</name>
    <dbReference type="NCBI Taxonomy" id="433685"/>
    <lineage>
        <taxon>Eukaryota</taxon>
        <taxon>Metazoa</taxon>
        <taxon>Chordata</taxon>
        <taxon>Craniata</taxon>
        <taxon>Vertebrata</taxon>
        <taxon>Euteleostomi</taxon>
        <taxon>Actinopterygii</taxon>
        <taxon>Neopterygii</taxon>
        <taxon>Teleostei</taxon>
        <taxon>Neoteleostei</taxon>
        <taxon>Acanthomorphata</taxon>
        <taxon>Eupercaria</taxon>
        <taxon>Tetraodontiformes</taxon>
        <taxon>Tetradontoidea</taxon>
        <taxon>Tetraodontidae</taxon>
        <taxon>Takifugu</taxon>
    </lineage>
</organism>
<name>A0A4Z2BS41_9TELE</name>
<evidence type="ECO:0000256" key="10">
    <source>
        <dbReference type="ARBA" id="ARBA00023201"/>
    </source>
</evidence>
<dbReference type="InterPro" id="IPR051163">
    <property type="entry name" value="Sodium:Solute_Symporter_SSF"/>
</dbReference>
<accession>A0A4Z2BS41</accession>
<dbReference type="GO" id="GO:0015293">
    <property type="term" value="F:symporter activity"/>
    <property type="evidence" value="ECO:0007669"/>
    <property type="project" value="TreeGrafter"/>
</dbReference>
<evidence type="ECO:0000313" key="14">
    <source>
        <dbReference type="EMBL" id="TNM94528.1"/>
    </source>
</evidence>
<dbReference type="PANTHER" id="PTHR42985:SF2">
    <property type="entry name" value="SODIUM-DEPENDENT MULTIVITAMIN TRANSPORTER"/>
    <property type="match status" value="1"/>
</dbReference>
<evidence type="ECO:0000256" key="4">
    <source>
        <dbReference type="ARBA" id="ARBA00022475"/>
    </source>
</evidence>
<evidence type="ECO:0000256" key="5">
    <source>
        <dbReference type="ARBA" id="ARBA00022692"/>
    </source>
</evidence>
<evidence type="ECO:0008006" key="16">
    <source>
        <dbReference type="Google" id="ProtNLM"/>
    </source>
</evidence>
<feature type="compositionally biased region" description="Basic and acidic residues" evidence="12">
    <location>
        <begin position="232"/>
        <end position="251"/>
    </location>
</feature>
<evidence type="ECO:0000256" key="3">
    <source>
        <dbReference type="ARBA" id="ARBA00022448"/>
    </source>
</evidence>
<dbReference type="Proteomes" id="UP000516260">
    <property type="component" value="Chromosome 19"/>
</dbReference>
<dbReference type="GO" id="GO:0006814">
    <property type="term" value="P:sodium ion transport"/>
    <property type="evidence" value="ECO:0007669"/>
    <property type="project" value="UniProtKB-KW"/>
</dbReference>
<comment type="subcellular location">
    <subcellularLocation>
        <location evidence="1">Cell membrane</location>
        <topology evidence="1">Multi-pass membrane protein</topology>
    </subcellularLocation>
</comment>
<evidence type="ECO:0000256" key="6">
    <source>
        <dbReference type="ARBA" id="ARBA00022989"/>
    </source>
</evidence>
<feature type="compositionally biased region" description="Basic and acidic residues" evidence="12">
    <location>
        <begin position="299"/>
        <end position="328"/>
    </location>
</feature>
<keyword evidence="4" id="KW-1003">Cell membrane</keyword>
<keyword evidence="9 13" id="KW-0472">Membrane</keyword>